<dbReference type="InterPro" id="IPR013783">
    <property type="entry name" value="Ig-like_fold"/>
</dbReference>
<evidence type="ECO:0000256" key="3">
    <source>
        <dbReference type="ARBA" id="ARBA00023295"/>
    </source>
</evidence>
<gene>
    <name evidence="5" type="ORF">CCAX7_13800</name>
</gene>
<protein>
    <submittedName>
        <fullName evidence="5">Endo-1,4-beta-xylanase</fullName>
    </submittedName>
</protein>
<accession>A0A402D6P8</accession>
<dbReference type="InterPro" id="IPR008979">
    <property type="entry name" value="Galactose-bd-like_sf"/>
</dbReference>
<comment type="similarity">
    <text evidence="1 4">Belongs to the glycosyl hydrolase 43 family.</text>
</comment>
<reference evidence="5 6" key="1">
    <citation type="journal article" date="2019" name="Int. J. Syst. Evol. Microbiol.">
        <title>Capsulimonas corticalis gen. nov., sp. nov., an aerobic capsulated bacterium, of a novel bacterial order, Capsulimonadales ord. nov., of the class Armatimonadia of the phylum Armatimonadetes.</title>
        <authorList>
            <person name="Li J."/>
            <person name="Kudo C."/>
            <person name="Tonouchi A."/>
        </authorList>
    </citation>
    <scope>NUCLEOTIDE SEQUENCE [LARGE SCALE GENOMIC DNA]</scope>
    <source>
        <strain evidence="5 6">AX-7</strain>
    </source>
</reference>
<dbReference type="CDD" id="cd08982">
    <property type="entry name" value="GH43-like"/>
    <property type="match status" value="1"/>
</dbReference>
<dbReference type="Proteomes" id="UP000287394">
    <property type="component" value="Chromosome"/>
</dbReference>
<dbReference type="InterPro" id="IPR036116">
    <property type="entry name" value="FN3_sf"/>
</dbReference>
<dbReference type="AlphaFoldDB" id="A0A402D6P8"/>
<name>A0A402D6P8_9BACT</name>
<dbReference type="GO" id="GO:0005975">
    <property type="term" value="P:carbohydrate metabolic process"/>
    <property type="evidence" value="ECO:0007669"/>
    <property type="project" value="InterPro"/>
</dbReference>
<keyword evidence="3 4" id="KW-0326">Glycosidase</keyword>
<dbReference type="PANTHER" id="PTHR42812">
    <property type="entry name" value="BETA-XYLOSIDASE"/>
    <property type="match status" value="1"/>
</dbReference>
<evidence type="ECO:0000256" key="1">
    <source>
        <dbReference type="ARBA" id="ARBA00009865"/>
    </source>
</evidence>
<dbReference type="InterPro" id="IPR051795">
    <property type="entry name" value="Glycosyl_Hydrlase_43"/>
</dbReference>
<dbReference type="GO" id="GO:0004553">
    <property type="term" value="F:hydrolase activity, hydrolyzing O-glycosyl compounds"/>
    <property type="evidence" value="ECO:0007669"/>
    <property type="project" value="InterPro"/>
</dbReference>
<evidence type="ECO:0000256" key="2">
    <source>
        <dbReference type="ARBA" id="ARBA00022801"/>
    </source>
</evidence>
<dbReference type="InterPro" id="IPR006710">
    <property type="entry name" value="Glyco_hydro_43"/>
</dbReference>
<dbReference type="Gene3D" id="2.60.120.260">
    <property type="entry name" value="Galactose-binding domain-like"/>
    <property type="match status" value="1"/>
</dbReference>
<evidence type="ECO:0000256" key="4">
    <source>
        <dbReference type="RuleBase" id="RU361187"/>
    </source>
</evidence>
<dbReference type="SUPFAM" id="SSF49785">
    <property type="entry name" value="Galactose-binding domain-like"/>
    <property type="match status" value="1"/>
</dbReference>
<dbReference type="PANTHER" id="PTHR42812:SF14">
    <property type="entry name" value="SECRETED PROTEIN"/>
    <property type="match status" value="1"/>
</dbReference>
<keyword evidence="2 4" id="KW-0378">Hydrolase</keyword>
<dbReference type="EMBL" id="AP025739">
    <property type="protein sequence ID" value="BDI29329.1"/>
    <property type="molecule type" value="Genomic_DNA"/>
</dbReference>
<dbReference type="SUPFAM" id="SSF75005">
    <property type="entry name" value="Arabinanase/levansucrase/invertase"/>
    <property type="match status" value="1"/>
</dbReference>
<dbReference type="Gene3D" id="2.60.40.10">
    <property type="entry name" value="Immunoglobulins"/>
    <property type="match status" value="1"/>
</dbReference>
<dbReference type="InterPro" id="IPR023296">
    <property type="entry name" value="Glyco_hydro_beta-prop_sf"/>
</dbReference>
<dbReference type="KEGG" id="ccot:CCAX7_13800"/>
<dbReference type="PROSITE" id="PS50022">
    <property type="entry name" value="FA58C_3"/>
    <property type="match status" value="1"/>
</dbReference>
<proteinExistence type="inferred from homology"/>
<dbReference type="Pfam" id="PF04616">
    <property type="entry name" value="Glyco_hydro_43"/>
    <property type="match status" value="1"/>
</dbReference>
<dbReference type="SUPFAM" id="SSF49265">
    <property type="entry name" value="Fibronectin type III"/>
    <property type="match status" value="1"/>
</dbReference>
<keyword evidence="6" id="KW-1185">Reference proteome</keyword>
<evidence type="ECO:0000313" key="5">
    <source>
        <dbReference type="EMBL" id="BDI29329.1"/>
    </source>
</evidence>
<sequence length="539" mass="59900">MDFPYCFQGNLPSWRTAADPAVIVYKGEYWLFATKSKGYWRSKDCLHWTLVTQTGLPIDNDAPAVLEIGGKLYWTAIDAGIYTTNDPGREEWRLVSDATRSPGDPDLFQDDDGRVYLYSGCSDTGPIEGQEIDPNNGFKPLTDRKGLFKGNIASHGAEIPAEPTDAPPYKTSGAWIEGPWMTKHDGKYYLQYSAPGTELKTYNDSVYVSDYPLGPFKYAPYSPFSFKPTGFATGVGHSTTFQDLGGRYWRISSMTISMRHKFERRLGMFPTWFTHDGQIVCNTYLGDYPQYAPGVVKDISKGNSPGWMLLTYKKKATASSTLDAHPIGDAFDEDIRTWWSAKTGNADEWMQVDLGKICRIDAAQINFADEGATQLGRLQDGYGYKLDVSTNGKSWTTIVERSTDKRDAPHDYAQLDKPVKARYARITNTHMPAGAKFSISGLRLFGSGLSRAPQEASGAQVTRDATDNRQATISWNAVNEADGYIVRYGVAKDKLFSNYQVYDANMLRIHTLNIGVSYYFTVDTINDSGVTKGSSVAQG</sequence>
<organism evidence="5 6">
    <name type="scientific">Capsulimonas corticalis</name>
    <dbReference type="NCBI Taxonomy" id="2219043"/>
    <lineage>
        <taxon>Bacteria</taxon>
        <taxon>Bacillati</taxon>
        <taxon>Armatimonadota</taxon>
        <taxon>Armatimonadia</taxon>
        <taxon>Capsulimonadales</taxon>
        <taxon>Capsulimonadaceae</taxon>
        <taxon>Capsulimonas</taxon>
    </lineage>
</organism>
<evidence type="ECO:0000313" key="6">
    <source>
        <dbReference type="Proteomes" id="UP000287394"/>
    </source>
</evidence>
<dbReference type="Pfam" id="PF00754">
    <property type="entry name" value="F5_F8_type_C"/>
    <property type="match status" value="1"/>
</dbReference>
<dbReference type="InterPro" id="IPR000421">
    <property type="entry name" value="FA58C"/>
</dbReference>
<dbReference type="Gene3D" id="2.115.10.20">
    <property type="entry name" value="Glycosyl hydrolase domain, family 43"/>
    <property type="match status" value="1"/>
</dbReference>